<dbReference type="NCBIfam" id="TIGR01730">
    <property type="entry name" value="RND_mfp"/>
    <property type="match status" value="1"/>
</dbReference>
<protein>
    <submittedName>
        <fullName evidence="4">RND family efflux transporter, MFP subunit</fullName>
    </submittedName>
</protein>
<dbReference type="FunFam" id="2.40.30.170:FF:000010">
    <property type="entry name" value="Efflux RND transporter periplasmic adaptor subunit"/>
    <property type="match status" value="1"/>
</dbReference>
<dbReference type="InterPro" id="IPR058792">
    <property type="entry name" value="Beta-barrel_RND_2"/>
</dbReference>
<evidence type="ECO:0000259" key="2">
    <source>
        <dbReference type="Pfam" id="PF25954"/>
    </source>
</evidence>
<gene>
    <name evidence="4" type="ORF">SAMN05216323_104322</name>
</gene>
<dbReference type="Gene3D" id="1.10.287.470">
    <property type="entry name" value="Helix hairpin bin"/>
    <property type="match status" value="1"/>
</dbReference>
<dbReference type="SUPFAM" id="SSF111369">
    <property type="entry name" value="HlyD-like secretion proteins"/>
    <property type="match status" value="1"/>
</dbReference>
<sequence length="351" mass="39431">MKNRVSIILIAIAFTAISCNNNEPVRSNDPEIPVSVSPIVLSSIEELINTNGTVYPMQKAEFKSEITGAYTLRNNPATGRQFRLGDKVTANNVVISIEDAEFENSIAIDSKKLNLDLAEQEFRKQESLFEKGGVTQRELRNSEVNFTNAKYDYKNAQLKLAKMKVNAPFSGILVELPYYTQGVQIAAGQPLFTVMDFGKMYMEINLPEKYISQIKQGFKVRLTSYNLPNDTLWGTITDISPAISAETRTFKGRVEIGNSKLQLKPGMFVNADIILSQKKNTIVIPKELIMRNNDVQYVFVVDKRIAHQKEILLGIENANKVEIVSGISKDDRLVVKGYETLKDNSKVKVIR</sequence>
<dbReference type="GO" id="GO:1990281">
    <property type="term" value="C:efflux pump complex"/>
    <property type="evidence" value="ECO:0007669"/>
    <property type="project" value="TreeGrafter"/>
</dbReference>
<evidence type="ECO:0000313" key="4">
    <source>
        <dbReference type="EMBL" id="SDC67435.1"/>
    </source>
</evidence>
<name>A0A1G6NJX6_9BACT</name>
<dbReference type="GO" id="GO:0015562">
    <property type="term" value="F:efflux transmembrane transporter activity"/>
    <property type="evidence" value="ECO:0007669"/>
    <property type="project" value="TreeGrafter"/>
</dbReference>
<comment type="similarity">
    <text evidence="1">Belongs to the membrane fusion protein (MFP) (TC 8.A.1) family.</text>
</comment>
<dbReference type="PANTHER" id="PTHR30469">
    <property type="entry name" value="MULTIDRUG RESISTANCE PROTEIN MDTA"/>
    <property type="match status" value="1"/>
</dbReference>
<accession>A0A1G6NJX6</accession>
<proteinExistence type="inferred from homology"/>
<dbReference type="EMBL" id="FMYP01000043">
    <property type="protein sequence ID" value="SDC67435.1"/>
    <property type="molecule type" value="Genomic_DNA"/>
</dbReference>
<feature type="domain" description="YknX-like C-terminal permuted SH3-like" evidence="3">
    <location>
        <begin position="282"/>
        <end position="349"/>
    </location>
</feature>
<dbReference type="RefSeq" id="WP_092439132.1">
    <property type="nucleotide sequence ID" value="NZ_FMYP01000043.1"/>
</dbReference>
<feature type="domain" description="CusB-like beta-barrel" evidence="2">
    <location>
        <begin position="202"/>
        <end position="273"/>
    </location>
</feature>
<dbReference type="Gene3D" id="2.40.30.170">
    <property type="match status" value="1"/>
</dbReference>
<keyword evidence="5" id="KW-1185">Reference proteome</keyword>
<evidence type="ECO:0000256" key="1">
    <source>
        <dbReference type="ARBA" id="ARBA00009477"/>
    </source>
</evidence>
<dbReference type="InterPro" id="IPR006143">
    <property type="entry name" value="RND_pump_MFP"/>
</dbReference>
<dbReference type="PROSITE" id="PS51257">
    <property type="entry name" value="PROKAR_LIPOPROTEIN"/>
    <property type="match status" value="1"/>
</dbReference>
<dbReference type="OrthoDB" id="1114717at2"/>
<evidence type="ECO:0000313" key="5">
    <source>
        <dbReference type="Proteomes" id="UP000199452"/>
    </source>
</evidence>
<dbReference type="STRING" id="1640674.SAMN05216323_104322"/>
<dbReference type="InterPro" id="IPR058637">
    <property type="entry name" value="YknX-like_C"/>
</dbReference>
<organism evidence="4 5">
    <name type="scientific">Williamwhitmania taraxaci</name>
    <dbReference type="NCBI Taxonomy" id="1640674"/>
    <lineage>
        <taxon>Bacteria</taxon>
        <taxon>Pseudomonadati</taxon>
        <taxon>Bacteroidota</taxon>
        <taxon>Bacteroidia</taxon>
        <taxon>Bacteroidales</taxon>
        <taxon>Williamwhitmaniaceae</taxon>
        <taxon>Williamwhitmania</taxon>
    </lineage>
</organism>
<dbReference type="Gene3D" id="2.40.420.20">
    <property type="match status" value="1"/>
</dbReference>
<dbReference type="AlphaFoldDB" id="A0A1G6NJX6"/>
<evidence type="ECO:0000259" key="3">
    <source>
        <dbReference type="Pfam" id="PF25989"/>
    </source>
</evidence>
<reference evidence="4 5" key="1">
    <citation type="submission" date="2016-09" db="EMBL/GenBank/DDBJ databases">
        <authorList>
            <person name="Capua I."/>
            <person name="De Benedictis P."/>
            <person name="Joannis T."/>
            <person name="Lombin L.H."/>
            <person name="Cattoli G."/>
        </authorList>
    </citation>
    <scope>NUCLEOTIDE SEQUENCE [LARGE SCALE GENOMIC DNA]</scope>
    <source>
        <strain evidence="4 5">A7P-90m</strain>
    </source>
</reference>
<dbReference type="Proteomes" id="UP000199452">
    <property type="component" value="Unassembled WGS sequence"/>
</dbReference>
<dbReference type="Pfam" id="PF25954">
    <property type="entry name" value="Beta-barrel_RND_2"/>
    <property type="match status" value="1"/>
</dbReference>
<dbReference type="PANTHER" id="PTHR30469:SF33">
    <property type="entry name" value="SLR1207 PROTEIN"/>
    <property type="match status" value="1"/>
</dbReference>
<dbReference type="Pfam" id="PF25989">
    <property type="entry name" value="YknX_C"/>
    <property type="match status" value="1"/>
</dbReference>